<dbReference type="EMBL" id="BKCJ011864022">
    <property type="protein sequence ID" value="GFD59363.1"/>
    <property type="molecule type" value="Genomic_DNA"/>
</dbReference>
<reference evidence="1" key="1">
    <citation type="journal article" date="2019" name="Sci. Rep.">
        <title>Draft genome of Tanacetum cinerariifolium, the natural source of mosquito coil.</title>
        <authorList>
            <person name="Yamashiro T."/>
            <person name="Shiraishi A."/>
            <person name="Satake H."/>
            <person name="Nakayama K."/>
        </authorList>
    </citation>
    <scope>NUCLEOTIDE SEQUENCE</scope>
</reference>
<sequence>MLGVEADPAAAALAGEGMALRSIAGAPRAGRRALGDRLVTPGAADRERLIEHGDEMQRV</sequence>
<name>A0A699XJJ2_TANCI</name>
<dbReference type="AlphaFoldDB" id="A0A699XJJ2"/>
<feature type="non-terminal residue" evidence="1">
    <location>
        <position position="59"/>
    </location>
</feature>
<comment type="caution">
    <text evidence="1">The sequence shown here is derived from an EMBL/GenBank/DDBJ whole genome shotgun (WGS) entry which is preliminary data.</text>
</comment>
<protein>
    <submittedName>
        <fullName evidence="1">Uncharacterized protein</fullName>
    </submittedName>
</protein>
<accession>A0A699XJJ2</accession>
<proteinExistence type="predicted"/>
<evidence type="ECO:0000313" key="1">
    <source>
        <dbReference type="EMBL" id="GFD59363.1"/>
    </source>
</evidence>
<organism evidence="1">
    <name type="scientific">Tanacetum cinerariifolium</name>
    <name type="common">Dalmatian daisy</name>
    <name type="synonym">Chrysanthemum cinerariifolium</name>
    <dbReference type="NCBI Taxonomy" id="118510"/>
    <lineage>
        <taxon>Eukaryota</taxon>
        <taxon>Viridiplantae</taxon>
        <taxon>Streptophyta</taxon>
        <taxon>Embryophyta</taxon>
        <taxon>Tracheophyta</taxon>
        <taxon>Spermatophyta</taxon>
        <taxon>Magnoliopsida</taxon>
        <taxon>eudicotyledons</taxon>
        <taxon>Gunneridae</taxon>
        <taxon>Pentapetalae</taxon>
        <taxon>asterids</taxon>
        <taxon>campanulids</taxon>
        <taxon>Asterales</taxon>
        <taxon>Asteraceae</taxon>
        <taxon>Asteroideae</taxon>
        <taxon>Anthemideae</taxon>
        <taxon>Anthemidinae</taxon>
        <taxon>Tanacetum</taxon>
    </lineage>
</organism>
<gene>
    <name evidence="1" type="ORF">Tci_931332</name>
</gene>